<evidence type="ECO:0000313" key="4">
    <source>
        <dbReference type="EnsemblMetazoa" id="XP_019859229.1"/>
    </source>
</evidence>
<feature type="compositionally biased region" description="Basic and acidic residues" evidence="1">
    <location>
        <begin position="145"/>
        <end position="206"/>
    </location>
</feature>
<dbReference type="InterPro" id="IPR046700">
    <property type="entry name" value="DUF6570"/>
</dbReference>
<name>A0AAN0JQX0_AMPQE</name>
<accession>A0AAN0JQX0</accession>
<dbReference type="GeneID" id="105314754"/>
<reference evidence="5" key="1">
    <citation type="journal article" date="2010" name="Nature">
        <title>The Amphimedon queenslandica genome and the evolution of animal complexity.</title>
        <authorList>
            <person name="Srivastava M."/>
            <person name="Simakov O."/>
            <person name="Chapman J."/>
            <person name="Fahey B."/>
            <person name="Gauthier M.E."/>
            <person name="Mitros T."/>
            <person name="Richards G.S."/>
            <person name="Conaco C."/>
            <person name="Dacre M."/>
            <person name="Hellsten U."/>
            <person name="Larroux C."/>
            <person name="Putnam N.H."/>
            <person name="Stanke M."/>
            <person name="Adamska M."/>
            <person name="Darling A."/>
            <person name="Degnan S.M."/>
            <person name="Oakley T.H."/>
            <person name="Plachetzki D.C."/>
            <person name="Zhai Y."/>
            <person name="Adamski M."/>
            <person name="Calcino A."/>
            <person name="Cummins S.F."/>
            <person name="Goodstein D.M."/>
            <person name="Harris C."/>
            <person name="Jackson D.J."/>
            <person name="Leys S.P."/>
            <person name="Shu S."/>
            <person name="Woodcroft B.J."/>
            <person name="Vervoort M."/>
            <person name="Kosik K.S."/>
            <person name="Manning G."/>
            <person name="Degnan B.M."/>
            <person name="Rokhsar D.S."/>
        </authorList>
    </citation>
    <scope>NUCLEOTIDE SEQUENCE [LARGE SCALE GENOMIC DNA]</scope>
</reference>
<dbReference type="Proteomes" id="UP000007879">
    <property type="component" value="Unassembled WGS sequence"/>
</dbReference>
<protein>
    <recommendedName>
        <fullName evidence="6">Helitron helicase-like domain-containing protein</fullName>
    </recommendedName>
</protein>
<evidence type="ECO:0000259" key="2">
    <source>
        <dbReference type="Pfam" id="PF14214"/>
    </source>
</evidence>
<dbReference type="EnsemblMetazoa" id="XM_020003670.1">
    <property type="protein sequence ID" value="XP_019859229.1"/>
    <property type="gene ID" value="LOC105314754"/>
</dbReference>
<dbReference type="RefSeq" id="XP_019859229.1">
    <property type="nucleotide sequence ID" value="XM_020003670.1"/>
</dbReference>
<feature type="domain" description="DUF6570" evidence="3">
    <location>
        <begin position="422"/>
        <end position="544"/>
    </location>
</feature>
<dbReference type="PANTHER" id="PTHR47642">
    <property type="entry name" value="ATP-DEPENDENT DNA HELICASE"/>
    <property type="match status" value="1"/>
</dbReference>
<feature type="compositionally biased region" description="Basic and acidic residues" evidence="1">
    <location>
        <begin position="54"/>
        <end position="68"/>
    </location>
</feature>
<dbReference type="Pfam" id="PF20209">
    <property type="entry name" value="DUF6570"/>
    <property type="match status" value="1"/>
</dbReference>
<proteinExistence type="predicted"/>
<feature type="domain" description="Helitron helicase-like" evidence="2">
    <location>
        <begin position="660"/>
        <end position="843"/>
    </location>
</feature>
<evidence type="ECO:0000313" key="5">
    <source>
        <dbReference type="Proteomes" id="UP000007879"/>
    </source>
</evidence>
<evidence type="ECO:0000259" key="3">
    <source>
        <dbReference type="Pfam" id="PF20209"/>
    </source>
</evidence>
<dbReference type="KEGG" id="aqu:105314754"/>
<evidence type="ECO:0008006" key="6">
    <source>
        <dbReference type="Google" id="ProtNLM"/>
    </source>
</evidence>
<dbReference type="AlphaFoldDB" id="A0AAN0JQX0"/>
<organism evidence="4 5">
    <name type="scientific">Amphimedon queenslandica</name>
    <name type="common">Sponge</name>
    <dbReference type="NCBI Taxonomy" id="400682"/>
    <lineage>
        <taxon>Eukaryota</taxon>
        <taxon>Metazoa</taxon>
        <taxon>Porifera</taxon>
        <taxon>Demospongiae</taxon>
        <taxon>Heteroscleromorpha</taxon>
        <taxon>Haplosclerida</taxon>
        <taxon>Niphatidae</taxon>
        <taxon>Amphimedon</taxon>
    </lineage>
</organism>
<evidence type="ECO:0000256" key="1">
    <source>
        <dbReference type="SAM" id="MobiDB-lite"/>
    </source>
</evidence>
<dbReference type="Pfam" id="PF14214">
    <property type="entry name" value="Helitron_like_N"/>
    <property type="match status" value="1"/>
</dbReference>
<dbReference type="PANTHER" id="PTHR47642:SF5">
    <property type="entry name" value="ATP-DEPENDENT DNA HELICASE"/>
    <property type="match status" value="1"/>
</dbReference>
<feature type="compositionally biased region" description="Basic and acidic residues" evidence="1">
    <location>
        <begin position="99"/>
        <end position="114"/>
    </location>
</feature>
<reference evidence="4" key="2">
    <citation type="submission" date="2024-06" db="UniProtKB">
        <authorList>
            <consortium name="EnsemblMetazoa"/>
        </authorList>
    </citation>
    <scope>IDENTIFICATION</scope>
</reference>
<dbReference type="InterPro" id="IPR051055">
    <property type="entry name" value="PIF1_helicase"/>
</dbReference>
<dbReference type="InterPro" id="IPR025476">
    <property type="entry name" value="Helitron_helicase-like"/>
</dbReference>
<feature type="compositionally biased region" description="Basic and acidic residues" evidence="1">
    <location>
        <begin position="76"/>
        <end position="91"/>
    </location>
</feature>
<feature type="compositionally biased region" description="Basic and acidic residues" evidence="1">
    <location>
        <begin position="1"/>
        <end position="41"/>
    </location>
</feature>
<feature type="region of interest" description="Disordered" evidence="1">
    <location>
        <begin position="1"/>
        <end position="298"/>
    </location>
</feature>
<keyword evidence="5" id="KW-1185">Reference proteome</keyword>
<feature type="compositionally biased region" description="Basic and acidic residues" evidence="1">
    <location>
        <begin position="214"/>
        <end position="298"/>
    </location>
</feature>
<feature type="compositionally biased region" description="Basic and acidic residues" evidence="1">
    <location>
        <begin position="122"/>
        <end position="137"/>
    </location>
</feature>
<sequence>MSSNEDKKRLRNERDRERRRNETPEEKKARRASRNEKDALRRAQRRLVGVPDPRLTRETVSQREERLAGNRARSQSIRDRERSPVREERLASNRARSRSLRDRETSPVREERLASNRARSRSLRDRETSPVREERLASNRARSRSLRDRETSPVREERLASNRDRSRSLRDRETSPVREERLASNRDRSRSLRDRETSPVREERLASNRARSQSIRDRETSHEREHRQAVDRARYHERRERETSPEREHCQAVDRARYHERRERETSPEREHCQAVDRARYHERRERETSPEREHCQAVDRARYHERRERETSPEREHCQAVDRARYHERRERETSPEREHCQAVDRARYHERRERETTCEQHEAIPHCRASSPYDRMLQYHETMSSIKFLKCETCLENFPNLSVSLQSNGVSECNRCANDKRIPKLYSSGNNMDPGVVPTQLQGLTQAEEMLVSAIMPVMSIYRLPHGQYGYSGHVVNFPQDVKSFAIKLPRLSSEINVLVVRKEREQTHRDFRVRRRVVEEALAWLLANNIYYRSIGVSLDQGTLASLPEDGDLTDLCTIQPTESEASDGTTTTEEHFSSSFVPNAAPPATERETIQQAVQSLGQPQSSNLMWPSIGGTPINEFQTEGYFSMAFPTLFPTGTADFNGTRIFSVTVGNYFTHLMKYNDGRFAKHPRFRFFALNTEMRWRANETGRIYIRQHPGEAHLTVDDLRDMIGREGEVFANKVTHYGACLRGTRQYWFRERNRLIAMIDTLGLPTIFFTHSAADHQWPELASLICPEHPDDKQARAKAVVNNPALADWFFTYRIQRFVEVFYVGILGATDYWMRFEWQHRGSPHVHGLAWLPNAPNVENLLSSSPDLVESTKQEIIEYADKIISTINPAVLPDGSNVSDAPPAKVDPHICNKSFSQVTDFEEDLNDLIATCQRHTRCSESYCLRTRNGKQECRFGYPKDLQAQTTINITEEEPVILTARNDGMLNSFNPIQLTSWRANVDMQYIVSKNRVVQYCTKYVTKSETRSQSLKDIFANIARSLKDGNRSLKAVQKLLINTFGERDYSAQETCHLLLQLPMYKASRSFTNLSLDGSRGVENTAQEGERVTAHSVLDHYISRPSTTHFNSITLLDFTRQYTMPKELGTEPKKRSKEVIVTPKPYCSPDPSGPNYEQYCCQSLMQHKPFRDINELKTGFNSFTEAFADFLQSGNKEARITEKSLSKLIDRSVSLQK</sequence>